<name>A0ABP3F5Z7_9ACTN</name>
<protein>
    <submittedName>
        <fullName evidence="2">Uncharacterized protein</fullName>
    </submittedName>
</protein>
<evidence type="ECO:0000313" key="2">
    <source>
        <dbReference type="EMBL" id="GAA0293547.1"/>
    </source>
</evidence>
<proteinExistence type="predicted"/>
<dbReference type="Proteomes" id="UP001501867">
    <property type="component" value="Unassembled WGS sequence"/>
</dbReference>
<comment type="caution">
    <text evidence="2">The sequence shown here is derived from an EMBL/GenBank/DDBJ whole genome shotgun (WGS) entry which is preliminary data.</text>
</comment>
<feature type="compositionally biased region" description="Basic and acidic residues" evidence="1">
    <location>
        <begin position="1"/>
        <end position="13"/>
    </location>
</feature>
<feature type="region of interest" description="Disordered" evidence="1">
    <location>
        <begin position="1"/>
        <end position="31"/>
    </location>
</feature>
<gene>
    <name evidence="2" type="ORF">GCM10010302_35290</name>
</gene>
<evidence type="ECO:0000313" key="3">
    <source>
        <dbReference type="Proteomes" id="UP001501867"/>
    </source>
</evidence>
<reference evidence="3" key="1">
    <citation type="journal article" date="2019" name="Int. J. Syst. Evol. Microbiol.">
        <title>The Global Catalogue of Microorganisms (GCM) 10K type strain sequencing project: providing services to taxonomists for standard genome sequencing and annotation.</title>
        <authorList>
            <consortium name="The Broad Institute Genomics Platform"/>
            <consortium name="The Broad Institute Genome Sequencing Center for Infectious Disease"/>
            <person name="Wu L."/>
            <person name="Ma J."/>
        </authorList>
    </citation>
    <scope>NUCLEOTIDE SEQUENCE [LARGE SCALE GENOMIC DNA]</scope>
    <source>
        <strain evidence="3">JCM 4505</strain>
    </source>
</reference>
<keyword evidence="3" id="KW-1185">Reference proteome</keyword>
<evidence type="ECO:0000256" key="1">
    <source>
        <dbReference type="SAM" id="MobiDB-lite"/>
    </source>
</evidence>
<accession>A0ABP3F5Z7</accession>
<dbReference type="EMBL" id="BAAABV010000016">
    <property type="protein sequence ID" value="GAA0293547.1"/>
    <property type="molecule type" value="Genomic_DNA"/>
</dbReference>
<organism evidence="2 3">
    <name type="scientific">Streptomyces polychromogenes</name>
    <dbReference type="NCBI Taxonomy" id="67342"/>
    <lineage>
        <taxon>Bacteria</taxon>
        <taxon>Bacillati</taxon>
        <taxon>Actinomycetota</taxon>
        <taxon>Actinomycetes</taxon>
        <taxon>Kitasatosporales</taxon>
        <taxon>Streptomycetaceae</taxon>
        <taxon>Streptomyces</taxon>
    </lineage>
</organism>
<sequence length="54" mass="6026">MTDGQERAGHDGCPHPPLPYRPARTRSTDESEKAMVYIERNMTANVLTCCYAAL</sequence>